<keyword evidence="2" id="KW-1185">Reference proteome</keyword>
<dbReference type="EMBL" id="CM056741">
    <property type="protein sequence ID" value="KAJ8685059.1"/>
    <property type="molecule type" value="Genomic_DNA"/>
</dbReference>
<dbReference type="Proteomes" id="UP001239111">
    <property type="component" value="Chromosome 1"/>
</dbReference>
<gene>
    <name evidence="1" type="ORF">QAD02_020852</name>
</gene>
<organism evidence="1 2">
    <name type="scientific">Eretmocerus hayati</name>
    <dbReference type="NCBI Taxonomy" id="131215"/>
    <lineage>
        <taxon>Eukaryota</taxon>
        <taxon>Metazoa</taxon>
        <taxon>Ecdysozoa</taxon>
        <taxon>Arthropoda</taxon>
        <taxon>Hexapoda</taxon>
        <taxon>Insecta</taxon>
        <taxon>Pterygota</taxon>
        <taxon>Neoptera</taxon>
        <taxon>Endopterygota</taxon>
        <taxon>Hymenoptera</taxon>
        <taxon>Apocrita</taxon>
        <taxon>Proctotrupomorpha</taxon>
        <taxon>Chalcidoidea</taxon>
        <taxon>Aphelinidae</taxon>
        <taxon>Aphelininae</taxon>
        <taxon>Eretmocerus</taxon>
    </lineage>
</organism>
<accession>A0ACC2PN83</accession>
<protein>
    <submittedName>
        <fullName evidence="1">Uncharacterized protein</fullName>
    </submittedName>
</protein>
<proteinExistence type="predicted"/>
<sequence>MMMDRSHFPALLSACVLAYGRRIRAGSAGLRHVESFSVEQLTSVYLSVWWLPSCVVELSCKWIVLSAVSSLDVAALSLPNDAVCVELELEALGQALVRARHLVLDVPVGRDAWTGGYAVDGPPGCEVLESAFLTERFSCQRGFRRRIGAREYVCPGLSEFNPCVLAAYYHVSHECFRLLYGGPIYATYKCVRC</sequence>
<name>A0ACC2PN83_9HYME</name>
<comment type="caution">
    <text evidence="1">The sequence shown here is derived from an EMBL/GenBank/DDBJ whole genome shotgun (WGS) entry which is preliminary data.</text>
</comment>
<evidence type="ECO:0000313" key="1">
    <source>
        <dbReference type="EMBL" id="KAJ8685059.1"/>
    </source>
</evidence>
<reference evidence="1" key="1">
    <citation type="submission" date="2023-04" db="EMBL/GenBank/DDBJ databases">
        <title>A chromosome-level genome assembly of the parasitoid wasp Eretmocerus hayati.</title>
        <authorList>
            <person name="Zhong Y."/>
            <person name="Liu S."/>
            <person name="Liu Y."/>
        </authorList>
    </citation>
    <scope>NUCLEOTIDE SEQUENCE</scope>
    <source>
        <strain evidence="1">ZJU_SS_LIU_2023</strain>
    </source>
</reference>
<evidence type="ECO:0000313" key="2">
    <source>
        <dbReference type="Proteomes" id="UP001239111"/>
    </source>
</evidence>